<gene>
    <name evidence="2" type="ORF">L211DRAFT_147757</name>
</gene>
<evidence type="ECO:0000313" key="2">
    <source>
        <dbReference type="EMBL" id="RPB24780.1"/>
    </source>
</evidence>
<evidence type="ECO:0000313" key="3">
    <source>
        <dbReference type="Proteomes" id="UP000267821"/>
    </source>
</evidence>
<dbReference type="Proteomes" id="UP000267821">
    <property type="component" value="Unassembled WGS sequence"/>
</dbReference>
<name>A0A3N4LPK0_9PEZI</name>
<keyword evidence="1" id="KW-0812">Transmembrane</keyword>
<reference evidence="2 3" key="1">
    <citation type="journal article" date="2018" name="Nat. Ecol. Evol.">
        <title>Pezizomycetes genomes reveal the molecular basis of ectomycorrhizal truffle lifestyle.</title>
        <authorList>
            <person name="Murat C."/>
            <person name="Payen T."/>
            <person name="Noel B."/>
            <person name="Kuo A."/>
            <person name="Morin E."/>
            <person name="Chen J."/>
            <person name="Kohler A."/>
            <person name="Krizsan K."/>
            <person name="Balestrini R."/>
            <person name="Da Silva C."/>
            <person name="Montanini B."/>
            <person name="Hainaut M."/>
            <person name="Levati E."/>
            <person name="Barry K.W."/>
            <person name="Belfiori B."/>
            <person name="Cichocki N."/>
            <person name="Clum A."/>
            <person name="Dockter R.B."/>
            <person name="Fauchery L."/>
            <person name="Guy J."/>
            <person name="Iotti M."/>
            <person name="Le Tacon F."/>
            <person name="Lindquist E.A."/>
            <person name="Lipzen A."/>
            <person name="Malagnac F."/>
            <person name="Mello A."/>
            <person name="Molinier V."/>
            <person name="Miyauchi S."/>
            <person name="Poulain J."/>
            <person name="Riccioni C."/>
            <person name="Rubini A."/>
            <person name="Sitrit Y."/>
            <person name="Splivallo R."/>
            <person name="Traeger S."/>
            <person name="Wang M."/>
            <person name="Zifcakova L."/>
            <person name="Wipf D."/>
            <person name="Zambonelli A."/>
            <person name="Paolocci F."/>
            <person name="Nowrousian M."/>
            <person name="Ottonello S."/>
            <person name="Baldrian P."/>
            <person name="Spatafora J.W."/>
            <person name="Henrissat B."/>
            <person name="Nagy L.G."/>
            <person name="Aury J.M."/>
            <person name="Wincker P."/>
            <person name="Grigoriev I.V."/>
            <person name="Bonfante P."/>
            <person name="Martin F.M."/>
        </authorList>
    </citation>
    <scope>NUCLEOTIDE SEQUENCE [LARGE SCALE GENOMIC DNA]</scope>
    <source>
        <strain evidence="2 3">ATCC MYA-4762</strain>
    </source>
</reference>
<keyword evidence="3" id="KW-1185">Reference proteome</keyword>
<dbReference type="AlphaFoldDB" id="A0A3N4LPK0"/>
<evidence type="ECO:0008006" key="4">
    <source>
        <dbReference type="Google" id="ProtNLM"/>
    </source>
</evidence>
<dbReference type="EMBL" id="ML121540">
    <property type="protein sequence ID" value="RPB24780.1"/>
    <property type="molecule type" value="Genomic_DNA"/>
</dbReference>
<organism evidence="2 3">
    <name type="scientific">Terfezia boudieri ATCC MYA-4762</name>
    <dbReference type="NCBI Taxonomy" id="1051890"/>
    <lineage>
        <taxon>Eukaryota</taxon>
        <taxon>Fungi</taxon>
        <taxon>Dikarya</taxon>
        <taxon>Ascomycota</taxon>
        <taxon>Pezizomycotina</taxon>
        <taxon>Pezizomycetes</taxon>
        <taxon>Pezizales</taxon>
        <taxon>Pezizaceae</taxon>
        <taxon>Terfezia</taxon>
    </lineage>
</organism>
<keyword evidence="1" id="KW-1133">Transmembrane helix</keyword>
<dbReference type="InParanoid" id="A0A3N4LPK0"/>
<evidence type="ECO:0000256" key="1">
    <source>
        <dbReference type="SAM" id="Phobius"/>
    </source>
</evidence>
<keyword evidence="1" id="KW-0472">Membrane</keyword>
<protein>
    <recommendedName>
        <fullName evidence="4">Transmembrane protein</fullName>
    </recommendedName>
</protein>
<feature type="transmembrane region" description="Helical" evidence="1">
    <location>
        <begin position="106"/>
        <end position="128"/>
    </location>
</feature>
<sequence length="136" mass="15781">MGKRAILGVSNNFLVFIVLHSYILWDFFSLPYLFSFIFLRRLSNCIAFDPGFWVVWKRAWLILEAVGDGAFWLEIRFLSCSVCACLAWVEVSLGGRVKGTTGFHLLLLRVFSFISFCLFSVNVILITYQSYFFRFS</sequence>
<feature type="transmembrane region" description="Helical" evidence="1">
    <location>
        <begin position="75"/>
        <end position="94"/>
    </location>
</feature>
<accession>A0A3N4LPK0</accession>
<proteinExistence type="predicted"/>
<feature type="transmembrane region" description="Helical" evidence="1">
    <location>
        <begin position="12"/>
        <end position="34"/>
    </location>
</feature>